<evidence type="ECO:0000313" key="1">
    <source>
        <dbReference type="EMBL" id="ABF40805.1"/>
    </source>
</evidence>
<dbReference type="Proteomes" id="UP000002432">
    <property type="component" value="Chromosome"/>
</dbReference>
<keyword evidence="2" id="KW-1185">Reference proteome</keyword>
<proteinExistence type="predicted"/>
<dbReference type="EMBL" id="CP000360">
    <property type="protein sequence ID" value="ABF40805.1"/>
    <property type="molecule type" value="Genomic_DNA"/>
</dbReference>
<protein>
    <submittedName>
        <fullName evidence="1">Uncharacterized protein</fullName>
    </submittedName>
</protein>
<sequence>MQNWKKAVICGSVGAGAILFFTGRRSVGTALAAGGLAVLASEYPERFEAIWDNAPEYLSRGTQIFATLQKIGERFAEAAEERGAAAWDEIREYSR</sequence>
<reference evidence="1 2" key="1">
    <citation type="journal article" date="2009" name="Appl. Environ. Microbiol.">
        <title>Three genomes from the phylum Acidobacteria provide insight into the lifestyles of these microorganisms in soils.</title>
        <authorList>
            <person name="Ward N.L."/>
            <person name="Challacombe J.F."/>
            <person name="Janssen P.H."/>
            <person name="Henrissat B."/>
            <person name="Coutinho P.M."/>
            <person name="Wu M."/>
            <person name="Xie G."/>
            <person name="Haft D.H."/>
            <person name="Sait M."/>
            <person name="Badger J."/>
            <person name="Barabote R.D."/>
            <person name="Bradley B."/>
            <person name="Brettin T.S."/>
            <person name="Brinkac L.M."/>
            <person name="Bruce D."/>
            <person name="Creasy T."/>
            <person name="Daugherty S.C."/>
            <person name="Davidsen T.M."/>
            <person name="DeBoy R.T."/>
            <person name="Detter J.C."/>
            <person name="Dodson R.J."/>
            <person name="Durkin A.S."/>
            <person name="Ganapathy A."/>
            <person name="Gwinn-Giglio M."/>
            <person name="Han C.S."/>
            <person name="Khouri H."/>
            <person name="Kiss H."/>
            <person name="Kothari S.P."/>
            <person name="Madupu R."/>
            <person name="Nelson K.E."/>
            <person name="Nelson W.C."/>
            <person name="Paulsen I."/>
            <person name="Penn K."/>
            <person name="Ren Q."/>
            <person name="Rosovitz M.J."/>
            <person name="Selengut J.D."/>
            <person name="Shrivastava S."/>
            <person name="Sullivan S.A."/>
            <person name="Tapia R."/>
            <person name="Thompson L.S."/>
            <person name="Watkins K.L."/>
            <person name="Yang Q."/>
            <person name="Yu C."/>
            <person name="Zafar N."/>
            <person name="Zhou L."/>
            <person name="Kuske C.R."/>
        </authorList>
    </citation>
    <scope>NUCLEOTIDE SEQUENCE [LARGE SCALE GENOMIC DNA]</scope>
    <source>
        <strain evidence="1 2">Ellin345</strain>
    </source>
</reference>
<dbReference type="KEGG" id="aba:Acid345_1804"/>
<dbReference type="HOGENOM" id="CLU_2369173_0_0_0"/>
<dbReference type="EnsemblBacteria" id="ABF40805">
    <property type="protein sequence ID" value="ABF40805"/>
    <property type="gene ID" value="Acid345_1804"/>
</dbReference>
<evidence type="ECO:0000313" key="2">
    <source>
        <dbReference type="Proteomes" id="UP000002432"/>
    </source>
</evidence>
<gene>
    <name evidence="1" type="ordered locus">Acid345_1804</name>
</gene>
<organism evidence="1 2">
    <name type="scientific">Koribacter versatilis (strain Ellin345)</name>
    <dbReference type="NCBI Taxonomy" id="204669"/>
    <lineage>
        <taxon>Bacteria</taxon>
        <taxon>Pseudomonadati</taxon>
        <taxon>Acidobacteriota</taxon>
        <taxon>Terriglobia</taxon>
        <taxon>Terriglobales</taxon>
        <taxon>Candidatus Korobacteraceae</taxon>
        <taxon>Candidatus Korobacter</taxon>
    </lineage>
</organism>
<name>Q1IQP5_KORVE</name>
<dbReference type="RefSeq" id="WP_011522607.1">
    <property type="nucleotide sequence ID" value="NC_008009.1"/>
</dbReference>
<accession>Q1IQP5</accession>
<dbReference type="AlphaFoldDB" id="Q1IQP5"/>